<dbReference type="PANTHER" id="PTHR21075">
    <property type="entry name" value="ANAEROBIC RIBONUCLEOSIDE-TRIPHOSPHATE REDUCTASE"/>
    <property type="match status" value="1"/>
</dbReference>
<dbReference type="AlphaFoldDB" id="A0A2G6KK74"/>
<dbReference type="Pfam" id="PF13597">
    <property type="entry name" value="NRDD"/>
    <property type="match status" value="1"/>
</dbReference>
<protein>
    <submittedName>
        <fullName evidence="1">Anaerobic ribonucleoside-triphosphate reductase</fullName>
    </submittedName>
</protein>
<reference evidence="1 2" key="1">
    <citation type="submission" date="2017-10" db="EMBL/GenBank/DDBJ databases">
        <title>Novel microbial diversity and functional potential in the marine mammal oral microbiome.</title>
        <authorList>
            <person name="Dudek N.K."/>
            <person name="Sun C.L."/>
            <person name="Burstein D."/>
            <person name="Kantor R.S."/>
            <person name="Aliaga Goltsman D.S."/>
            <person name="Bik E.M."/>
            <person name="Thomas B.C."/>
            <person name="Banfield J.F."/>
            <person name="Relman D.A."/>
        </authorList>
    </citation>
    <scope>NUCLEOTIDE SEQUENCE [LARGE SCALE GENOMIC DNA]</scope>
    <source>
        <strain evidence="1">DOLJORAL78_47_16</strain>
    </source>
</reference>
<dbReference type="InterPro" id="IPR012833">
    <property type="entry name" value="NrdD"/>
</dbReference>
<dbReference type="GO" id="GO:0009265">
    <property type="term" value="P:2'-deoxyribonucleotide biosynthetic process"/>
    <property type="evidence" value="ECO:0007669"/>
    <property type="project" value="TreeGrafter"/>
</dbReference>
<dbReference type="EMBL" id="PDSK01000026">
    <property type="protein sequence ID" value="PIE36051.1"/>
    <property type="molecule type" value="Genomic_DNA"/>
</dbReference>
<dbReference type="GO" id="GO:0031250">
    <property type="term" value="C:anaerobic ribonucleoside-triphosphate reductase complex"/>
    <property type="evidence" value="ECO:0007669"/>
    <property type="project" value="TreeGrafter"/>
</dbReference>
<dbReference type="Gene3D" id="3.20.70.20">
    <property type="match status" value="1"/>
</dbReference>
<dbReference type="SUPFAM" id="SSF51998">
    <property type="entry name" value="PFL-like glycyl radical enzymes"/>
    <property type="match status" value="1"/>
</dbReference>
<gene>
    <name evidence="1" type="ORF">CSA56_01525</name>
</gene>
<dbReference type="PANTHER" id="PTHR21075:SF0">
    <property type="entry name" value="ANAEROBIC RIBONUCLEOSIDE-TRIPHOSPHATE REDUCTASE"/>
    <property type="match status" value="1"/>
</dbReference>
<accession>A0A2G6KK74</accession>
<dbReference type="Proteomes" id="UP000230821">
    <property type="component" value="Unassembled WGS sequence"/>
</dbReference>
<evidence type="ECO:0000313" key="2">
    <source>
        <dbReference type="Proteomes" id="UP000230821"/>
    </source>
</evidence>
<name>A0A2G6KK74_9BACT</name>
<sequence length="630" mass="72012">MPKQLYIRTSSEYLEEWNKERIVNVLIRETYLDRRTAEIISNEVEKQIIGLNVSILTSTLIRELVGAKLIELGLEKAHKMHARLGVPLYDVEQIILHHHTHHTEFLPGPELTNIALASRIKREYALLNVFSQDVADAHLRGDIYLEGLEFIDRLYCVGLSVEYLKKFGLNFFENGLRTTPAKHPEALVSQMVGFTEILHGLFCYSVEWDAVNLLFAPYTESLSNAELKQLAQKLIFELSRQSMSPRVATVLDLYWYVPDDLKAASVIGAANTKPRGQNRTRTKREKYGDYQAEAQRVLLTFLEVLAESQHNGEFFISPLPQIHISDAFFDTPGHVELLGKVAQFIFQKGQASLVFERGEQRQVFRSYRLEEPERDLWKTRHAVINNIVINLPRFGYIAHGSDMHLFAKLTEMMELVAEAHMQKRVFIEKLLAAGREGPLGILMMKQDGRSFLQLEEADFLISFVGLNELVQIHKDCQFHETDDASNFGLEIIAHMQSVCERLSQRHHISFVLAGMPNPEVSSRLARLDLRYYSPDSGHIVKGDLGQGKVWYCDGMYMNPDESYPLLKQMTIEGKFSAYLPGGTLSQVTMAENFHQKKSFIDFVTAVFQKTENARIYFASDKSANVFNSLK</sequence>
<evidence type="ECO:0000313" key="1">
    <source>
        <dbReference type="EMBL" id="PIE36051.1"/>
    </source>
</evidence>
<comment type="caution">
    <text evidence="1">The sequence shown here is derived from an EMBL/GenBank/DDBJ whole genome shotgun (WGS) entry which is preliminary data.</text>
</comment>
<dbReference type="GO" id="GO:0006260">
    <property type="term" value="P:DNA replication"/>
    <property type="evidence" value="ECO:0007669"/>
    <property type="project" value="InterPro"/>
</dbReference>
<proteinExistence type="predicted"/>
<organism evidence="1 2">
    <name type="scientific">candidate division KSB3 bacterium</name>
    <dbReference type="NCBI Taxonomy" id="2044937"/>
    <lineage>
        <taxon>Bacteria</taxon>
        <taxon>candidate division KSB3</taxon>
    </lineage>
</organism>
<dbReference type="GO" id="GO:0004748">
    <property type="term" value="F:ribonucleoside-diphosphate reductase activity, thioredoxin disulfide as acceptor"/>
    <property type="evidence" value="ECO:0007669"/>
    <property type="project" value="TreeGrafter"/>
</dbReference>
<dbReference type="GO" id="GO:0008998">
    <property type="term" value="F:ribonucleoside-triphosphate reductase (thioredoxin) activity"/>
    <property type="evidence" value="ECO:0007669"/>
    <property type="project" value="InterPro"/>
</dbReference>